<protein>
    <submittedName>
        <fullName evidence="1">Uncharacterized protein</fullName>
    </submittedName>
</protein>
<organism evidence="1 2">
    <name type="scientific">Brachionus plicatilis</name>
    <name type="common">Marine rotifer</name>
    <name type="synonym">Brachionus muelleri</name>
    <dbReference type="NCBI Taxonomy" id="10195"/>
    <lineage>
        <taxon>Eukaryota</taxon>
        <taxon>Metazoa</taxon>
        <taxon>Spiralia</taxon>
        <taxon>Gnathifera</taxon>
        <taxon>Rotifera</taxon>
        <taxon>Eurotatoria</taxon>
        <taxon>Monogononta</taxon>
        <taxon>Pseudotrocha</taxon>
        <taxon>Ploima</taxon>
        <taxon>Brachionidae</taxon>
        <taxon>Brachionus</taxon>
    </lineage>
</organism>
<comment type="caution">
    <text evidence="1">The sequence shown here is derived from an EMBL/GenBank/DDBJ whole genome shotgun (WGS) entry which is preliminary data.</text>
</comment>
<proteinExistence type="predicted"/>
<dbReference type="AlphaFoldDB" id="A0A3M7PMM1"/>
<gene>
    <name evidence="1" type="ORF">BpHYR1_013391</name>
</gene>
<accession>A0A3M7PMM1</accession>
<evidence type="ECO:0000313" key="1">
    <source>
        <dbReference type="EMBL" id="RMZ99897.1"/>
    </source>
</evidence>
<dbReference type="EMBL" id="REGN01010004">
    <property type="protein sequence ID" value="RMZ99897.1"/>
    <property type="molecule type" value="Genomic_DNA"/>
</dbReference>
<keyword evidence="2" id="KW-1185">Reference proteome</keyword>
<dbReference type="Proteomes" id="UP000276133">
    <property type="component" value="Unassembled WGS sequence"/>
</dbReference>
<name>A0A3M7PMM1_BRAPC</name>
<reference evidence="1 2" key="1">
    <citation type="journal article" date="2018" name="Sci. Rep.">
        <title>Genomic signatures of local adaptation to the degree of environmental predictability in rotifers.</title>
        <authorList>
            <person name="Franch-Gras L."/>
            <person name="Hahn C."/>
            <person name="Garcia-Roger E.M."/>
            <person name="Carmona M.J."/>
            <person name="Serra M."/>
            <person name="Gomez A."/>
        </authorList>
    </citation>
    <scope>NUCLEOTIDE SEQUENCE [LARGE SCALE GENOMIC DNA]</scope>
    <source>
        <strain evidence="1">HYR1</strain>
    </source>
</reference>
<sequence length="284" mass="33129">MYHVLHAIVFFQNIKMKRSIFPTNIFENKNLFHFLNLHKIFDLISKVKLFELKLYLELIINIKMPNFFISNYLKFHEVSELASYRCQGRNSKSQKLVLVVSVIDHGWLSWLSSSDQIVLALFVHQLLFFQVSGAQLVLKLNDTKLQFHLVILQSLNARLGRQLERLQPFVHKHFFILDLLETLLALGNFVPQVNFQLAKLPVQTLVLFDFLLQFLGEQLGRRLGRLDRARGRPPVQLLLQGEDARRQLLVPERQRLDLQLELADGLVLFGRQLGLFDIGLFENC</sequence>
<evidence type="ECO:0000313" key="2">
    <source>
        <dbReference type="Proteomes" id="UP000276133"/>
    </source>
</evidence>